<evidence type="ECO:0000256" key="3">
    <source>
        <dbReference type="PROSITE-ProRule" id="PRU00221"/>
    </source>
</evidence>
<evidence type="ECO:0000256" key="2">
    <source>
        <dbReference type="ARBA" id="ARBA00022737"/>
    </source>
</evidence>
<feature type="region of interest" description="Disordered" evidence="4">
    <location>
        <begin position="1"/>
        <end position="55"/>
    </location>
</feature>
<feature type="repeat" description="WD" evidence="3">
    <location>
        <begin position="339"/>
        <end position="380"/>
    </location>
</feature>
<dbReference type="InterPro" id="IPR019775">
    <property type="entry name" value="WD40_repeat_CS"/>
</dbReference>
<accession>A0AA39QWT7</accession>
<dbReference type="InterPro" id="IPR020472">
    <property type="entry name" value="WD40_PAC1"/>
</dbReference>
<dbReference type="Proteomes" id="UP001166286">
    <property type="component" value="Unassembled WGS sequence"/>
</dbReference>
<dbReference type="EMBL" id="JAFEKC020000015">
    <property type="protein sequence ID" value="KAK0510648.1"/>
    <property type="molecule type" value="Genomic_DNA"/>
</dbReference>
<dbReference type="PROSITE" id="PS50082">
    <property type="entry name" value="WD_REPEATS_2"/>
    <property type="match status" value="4"/>
</dbReference>
<feature type="repeat" description="WD" evidence="3">
    <location>
        <begin position="524"/>
        <end position="550"/>
    </location>
</feature>
<feature type="region of interest" description="Disordered" evidence="4">
    <location>
        <begin position="590"/>
        <end position="616"/>
    </location>
</feature>
<organism evidence="5 6">
    <name type="scientific">Cladonia borealis</name>
    <dbReference type="NCBI Taxonomy" id="184061"/>
    <lineage>
        <taxon>Eukaryota</taxon>
        <taxon>Fungi</taxon>
        <taxon>Dikarya</taxon>
        <taxon>Ascomycota</taxon>
        <taxon>Pezizomycotina</taxon>
        <taxon>Lecanoromycetes</taxon>
        <taxon>OSLEUM clade</taxon>
        <taxon>Lecanoromycetidae</taxon>
        <taxon>Lecanorales</taxon>
        <taxon>Lecanorineae</taxon>
        <taxon>Cladoniaceae</taxon>
        <taxon>Cladonia</taxon>
    </lineage>
</organism>
<dbReference type="GO" id="GO:0034657">
    <property type="term" value="C:GID complex"/>
    <property type="evidence" value="ECO:0007669"/>
    <property type="project" value="TreeGrafter"/>
</dbReference>
<feature type="compositionally biased region" description="Basic and acidic residues" evidence="4">
    <location>
        <begin position="1"/>
        <end position="10"/>
    </location>
</feature>
<name>A0AA39QWT7_9LECA</name>
<evidence type="ECO:0000313" key="5">
    <source>
        <dbReference type="EMBL" id="KAK0510648.1"/>
    </source>
</evidence>
<protein>
    <submittedName>
        <fullName evidence="5">Uncharacterized protein</fullName>
    </submittedName>
</protein>
<keyword evidence="1 3" id="KW-0853">WD repeat</keyword>
<dbReference type="InterPro" id="IPR036322">
    <property type="entry name" value="WD40_repeat_dom_sf"/>
</dbReference>
<evidence type="ECO:0000256" key="1">
    <source>
        <dbReference type="ARBA" id="ARBA00022574"/>
    </source>
</evidence>
<proteinExistence type="predicted"/>
<dbReference type="CDD" id="cd00200">
    <property type="entry name" value="WD40"/>
    <property type="match status" value="1"/>
</dbReference>
<dbReference type="PANTHER" id="PTHR22838">
    <property type="entry name" value="WD REPEAT PROTEIN 26-RELATED"/>
    <property type="match status" value="1"/>
</dbReference>
<dbReference type="InterPro" id="IPR015943">
    <property type="entry name" value="WD40/YVTN_repeat-like_dom_sf"/>
</dbReference>
<dbReference type="Pfam" id="PF00400">
    <property type="entry name" value="WD40"/>
    <property type="match status" value="5"/>
</dbReference>
<dbReference type="AlphaFoldDB" id="A0AA39QWT7"/>
<evidence type="ECO:0000256" key="4">
    <source>
        <dbReference type="SAM" id="MobiDB-lite"/>
    </source>
</evidence>
<keyword evidence="6" id="KW-1185">Reference proteome</keyword>
<feature type="repeat" description="WD" evidence="3">
    <location>
        <begin position="297"/>
        <end position="338"/>
    </location>
</feature>
<dbReference type="PROSITE" id="PS50294">
    <property type="entry name" value="WD_REPEATS_REGION"/>
    <property type="match status" value="1"/>
</dbReference>
<dbReference type="SUPFAM" id="SSF50978">
    <property type="entry name" value="WD40 repeat-like"/>
    <property type="match status" value="1"/>
</dbReference>
<reference evidence="5" key="1">
    <citation type="submission" date="2023-03" db="EMBL/GenBank/DDBJ databases">
        <title>Complete genome of Cladonia borealis.</title>
        <authorList>
            <person name="Park H."/>
        </authorList>
    </citation>
    <scope>NUCLEOTIDE SEQUENCE</scope>
    <source>
        <strain evidence="5">ANT050790</strain>
    </source>
</reference>
<feature type="repeat" description="WD" evidence="3">
    <location>
        <begin position="559"/>
        <end position="585"/>
    </location>
</feature>
<dbReference type="Gene3D" id="2.130.10.10">
    <property type="entry name" value="YVTN repeat-like/Quinoprotein amine dehydrogenase"/>
    <property type="match status" value="1"/>
</dbReference>
<keyword evidence="2" id="KW-0677">Repeat</keyword>
<dbReference type="SMART" id="SM00320">
    <property type="entry name" value="WD40"/>
    <property type="match status" value="6"/>
</dbReference>
<evidence type="ECO:0000313" key="6">
    <source>
        <dbReference type="Proteomes" id="UP001166286"/>
    </source>
</evidence>
<dbReference type="PANTHER" id="PTHR22838:SF0">
    <property type="entry name" value="WD REPEAT-CONTAINING PROTEIN 26"/>
    <property type="match status" value="1"/>
</dbReference>
<feature type="compositionally biased region" description="Basic residues" evidence="4">
    <location>
        <begin position="593"/>
        <end position="609"/>
    </location>
</feature>
<dbReference type="InterPro" id="IPR051350">
    <property type="entry name" value="WD_repeat-ST_regulator"/>
</dbReference>
<sequence length="616" mass="69183">MTNKAMRLDPESISSNGTQHHANGSTNISLKNGVASTNGHTSPTNGTLPQHQNGYSTSIVKRSTNFFGYDREEVTRLLIQGLGDLGYHSAANRLSQESGYEVESPAVSAFRNAILHGQWSEAESLLFGVDSEADGGGVSISNGDWQHIGGLRFAEGADPDRMRFKIREQKYLELLEKEDTGRAMMVLRHELQPLHHDRARLDVLSGLIVCPTAADLRNDAQWDGAEGNSRQQLLQELSRSISPSVMIPEHRLGALLGQIKQSQISKCLYHNPSTAPSLFIDHMCDRTQFPLQTIVELTQSEGEVWFVEFSHNGKRLAASGEDNNVVIYDTSAFQVRHTLREHTDGVVLVAWSPDDSKLITCSKDRTAKVWDMDTGKRVLEIKHHEKSVTVACWTPDGQSFVTGSHDKESQLCLWTLDGRCSYNWTIDYRVQDCAITPNGRRMVVISVEQQISVYDFWTREEEYSILMKHKMTSVSISRDSNYMLINMANDEVHLIEIETAEICRRFLGQKQDMFIIRSCFGGADENLIISGSADSKVYIWHKENGTLIETLEGHLKGCVNTVAWNPANPCMFASGGDDSKVRIWSKEPEPSNLRRRRFSSHSSTHRGHNSRITYEP</sequence>
<dbReference type="GO" id="GO:0043161">
    <property type="term" value="P:proteasome-mediated ubiquitin-dependent protein catabolic process"/>
    <property type="evidence" value="ECO:0007669"/>
    <property type="project" value="TreeGrafter"/>
</dbReference>
<dbReference type="InterPro" id="IPR001680">
    <property type="entry name" value="WD40_rpt"/>
</dbReference>
<gene>
    <name evidence="5" type="ORF">JMJ35_007080</name>
</gene>
<feature type="compositionally biased region" description="Polar residues" evidence="4">
    <location>
        <begin position="12"/>
        <end position="55"/>
    </location>
</feature>
<dbReference type="Pfam" id="PF23627">
    <property type="entry name" value="LisH_WDR26"/>
    <property type="match status" value="1"/>
</dbReference>
<dbReference type="PROSITE" id="PS00678">
    <property type="entry name" value="WD_REPEATS_1"/>
    <property type="match status" value="1"/>
</dbReference>
<comment type="caution">
    <text evidence="5">The sequence shown here is derived from an EMBL/GenBank/DDBJ whole genome shotgun (WGS) entry which is preliminary data.</text>
</comment>
<dbReference type="PRINTS" id="PR00320">
    <property type="entry name" value="GPROTEINBRPT"/>
</dbReference>